<proteinExistence type="inferred from homology"/>
<reference evidence="10" key="1">
    <citation type="journal article" date="2023" name="Nat. Commun.">
        <title>Diploid and tetraploid genomes of Acorus and the evolution of monocots.</title>
        <authorList>
            <person name="Ma L."/>
            <person name="Liu K.W."/>
            <person name="Li Z."/>
            <person name="Hsiao Y.Y."/>
            <person name="Qi Y."/>
            <person name="Fu T."/>
            <person name="Tang G.D."/>
            <person name="Zhang D."/>
            <person name="Sun W.H."/>
            <person name="Liu D.K."/>
            <person name="Li Y."/>
            <person name="Chen G.Z."/>
            <person name="Liu X.D."/>
            <person name="Liao X.Y."/>
            <person name="Jiang Y.T."/>
            <person name="Yu X."/>
            <person name="Hao Y."/>
            <person name="Huang J."/>
            <person name="Zhao X.W."/>
            <person name="Ke S."/>
            <person name="Chen Y.Y."/>
            <person name="Wu W.L."/>
            <person name="Hsu J.L."/>
            <person name="Lin Y.F."/>
            <person name="Huang M.D."/>
            <person name="Li C.Y."/>
            <person name="Huang L."/>
            <person name="Wang Z.W."/>
            <person name="Zhao X."/>
            <person name="Zhong W.Y."/>
            <person name="Peng D.H."/>
            <person name="Ahmad S."/>
            <person name="Lan S."/>
            <person name="Zhang J.S."/>
            <person name="Tsai W.C."/>
            <person name="Van de Peer Y."/>
            <person name="Liu Z.J."/>
        </authorList>
    </citation>
    <scope>NUCLEOTIDE SEQUENCE</scope>
    <source>
        <strain evidence="10">SCP</strain>
    </source>
</reference>
<keyword evidence="3 8" id="KW-0238">DNA-binding</keyword>
<dbReference type="Gene3D" id="6.10.250.2430">
    <property type="match status" value="1"/>
</dbReference>
<comment type="similarity">
    <text evidence="8">Belongs to the NFYA/HAP2 subunit family.</text>
</comment>
<accession>A0AAV9AQT1</accession>
<dbReference type="EMBL" id="JAUJYN010000007">
    <property type="protein sequence ID" value="KAK1266536.1"/>
    <property type="molecule type" value="Genomic_DNA"/>
</dbReference>
<keyword evidence="6 8" id="KW-0539">Nucleus</keyword>
<dbReference type="GO" id="GO:0003677">
    <property type="term" value="F:DNA binding"/>
    <property type="evidence" value="ECO:0007669"/>
    <property type="project" value="UniProtKB-KW"/>
</dbReference>
<dbReference type="AlphaFoldDB" id="A0AAV9AQT1"/>
<protein>
    <recommendedName>
        <fullName evidence="8">Nuclear transcription factor Y subunit</fullName>
    </recommendedName>
</protein>
<evidence type="ECO:0000256" key="1">
    <source>
        <dbReference type="ARBA" id="ARBA00004123"/>
    </source>
</evidence>
<keyword evidence="11" id="KW-1185">Reference proteome</keyword>
<keyword evidence="4" id="KW-0010">Activator</keyword>
<organism evidence="10 11">
    <name type="scientific">Acorus gramineus</name>
    <name type="common">Dwarf sweet flag</name>
    <dbReference type="NCBI Taxonomy" id="55184"/>
    <lineage>
        <taxon>Eukaryota</taxon>
        <taxon>Viridiplantae</taxon>
        <taxon>Streptophyta</taxon>
        <taxon>Embryophyta</taxon>
        <taxon>Tracheophyta</taxon>
        <taxon>Spermatophyta</taxon>
        <taxon>Magnoliopsida</taxon>
        <taxon>Liliopsida</taxon>
        <taxon>Acoraceae</taxon>
        <taxon>Acorus</taxon>
    </lineage>
</organism>
<dbReference type="GO" id="GO:0016602">
    <property type="term" value="C:CCAAT-binding factor complex"/>
    <property type="evidence" value="ECO:0007669"/>
    <property type="project" value="InterPro"/>
</dbReference>
<evidence type="ECO:0000256" key="5">
    <source>
        <dbReference type="ARBA" id="ARBA00023163"/>
    </source>
</evidence>
<evidence type="ECO:0000256" key="4">
    <source>
        <dbReference type="ARBA" id="ARBA00023159"/>
    </source>
</evidence>
<feature type="compositionally biased region" description="Polar residues" evidence="9">
    <location>
        <begin position="50"/>
        <end position="73"/>
    </location>
</feature>
<dbReference type="PROSITE" id="PS51152">
    <property type="entry name" value="NFYA_HAP2_2"/>
    <property type="match status" value="1"/>
</dbReference>
<evidence type="ECO:0000256" key="9">
    <source>
        <dbReference type="SAM" id="MobiDB-lite"/>
    </source>
</evidence>
<keyword evidence="2 8" id="KW-0805">Transcription regulation</keyword>
<dbReference type="InterPro" id="IPR001289">
    <property type="entry name" value="NFYA"/>
</dbReference>
<gene>
    <name evidence="10" type="ORF">QJS04_geneDACA016395</name>
</gene>
<evidence type="ECO:0000256" key="7">
    <source>
        <dbReference type="ARBA" id="ARBA00025911"/>
    </source>
</evidence>
<evidence type="ECO:0000256" key="3">
    <source>
        <dbReference type="ARBA" id="ARBA00023125"/>
    </source>
</evidence>
<dbReference type="PRINTS" id="PR00616">
    <property type="entry name" value="CCAATSUBUNTB"/>
</dbReference>
<evidence type="ECO:0000313" key="10">
    <source>
        <dbReference type="EMBL" id="KAK1266536.1"/>
    </source>
</evidence>
<dbReference type="PANTHER" id="PTHR12632">
    <property type="entry name" value="TRANSCRIPTION FACTOR NF-Y ALPHA-RELATED"/>
    <property type="match status" value="1"/>
</dbReference>
<reference evidence="10" key="2">
    <citation type="submission" date="2023-06" db="EMBL/GenBank/DDBJ databases">
        <authorList>
            <person name="Ma L."/>
            <person name="Liu K.-W."/>
            <person name="Li Z."/>
            <person name="Hsiao Y.-Y."/>
            <person name="Qi Y."/>
            <person name="Fu T."/>
            <person name="Tang G."/>
            <person name="Zhang D."/>
            <person name="Sun W.-H."/>
            <person name="Liu D.-K."/>
            <person name="Li Y."/>
            <person name="Chen G.-Z."/>
            <person name="Liu X.-D."/>
            <person name="Liao X.-Y."/>
            <person name="Jiang Y.-T."/>
            <person name="Yu X."/>
            <person name="Hao Y."/>
            <person name="Huang J."/>
            <person name="Zhao X.-W."/>
            <person name="Ke S."/>
            <person name="Chen Y.-Y."/>
            <person name="Wu W.-L."/>
            <person name="Hsu J.-L."/>
            <person name="Lin Y.-F."/>
            <person name="Huang M.-D."/>
            <person name="Li C.-Y."/>
            <person name="Huang L."/>
            <person name="Wang Z.-W."/>
            <person name="Zhao X."/>
            <person name="Zhong W.-Y."/>
            <person name="Peng D.-H."/>
            <person name="Ahmad S."/>
            <person name="Lan S."/>
            <person name="Zhang J.-S."/>
            <person name="Tsai W.-C."/>
            <person name="Van De Peer Y."/>
            <person name="Liu Z.-J."/>
        </authorList>
    </citation>
    <scope>NUCLEOTIDE SEQUENCE</scope>
    <source>
        <strain evidence="10">SCP</strain>
        <tissue evidence="10">Leaves</tissue>
    </source>
</reference>
<evidence type="ECO:0000256" key="6">
    <source>
        <dbReference type="ARBA" id="ARBA00023242"/>
    </source>
</evidence>
<comment type="subunit">
    <text evidence="7">Heterotrimeric transcription factor composed of three components, NF-YA, NF-YB and NF-YC. NF-YB and NF-YC must interact and dimerize for NF-YA association and DNA binding.</text>
</comment>
<comment type="caution">
    <text evidence="10">The sequence shown here is derived from an EMBL/GenBank/DDBJ whole genome shotgun (WGS) entry which is preliminary data.</text>
</comment>
<evidence type="ECO:0000256" key="2">
    <source>
        <dbReference type="ARBA" id="ARBA00023015"/>
    </source>
</evidence>
<feature type="compositionally biased region" description="Polar residues" evidence="9">
    <location>
        <begin position="16"/>
        <end position="34"/>
    </location>
</feature>
<evidence type="ECO:0000313" key="11">
    <source>
        <dbReference type="Proteomes" id="UP001179952"/>
    </source>
</evidence>
<dbReference type="PROSITE" id="PS00686">
    <property type="entry name" value="NFYA_HAP2_1"/>
    <property type="match status" value="1"/>
</dbReference>
<dbReference type="Pfam" id="PF02045">
    <property type="entry name" value="CBFB_NFYA"/>
    <property type="match status" value="1"/>
</dbReference>
<comment type="function">
    <text evidence="8">Component of the sequence-specific heterotrimeric transcription factor (NF-Y) which specifically recognizes a 5'-CCAAT-3' box motif found in the promoters of its target genes.</text>
</comment>
<dbReference type="GO" id="GO:0003700">
    <property type="term" value="F:DNA-binding transcription factor activity"/>
    <property type="evidence" value="ECO:0007669"/>
    <property type="project" value="UniProtKB-UniRule"/>
</dbReference>
<feature type="region of interest" description="Disordered" evidence="9">
    <location>
        <begin position="1"/>
        <end position="73"/>
    </location>
</feature>
<evidence type="ECO:0000256" key="8">
    <source>
        <dbReference type="RuleBase" id="RU367155"/>
    </source>
</evidence>
<dbReference type="SMART" id="SM00521">
    <property type="entry name" value="CBF"/>
    <property type="match status" value="1"/>
</dbReference>
<keyword evidence="5 8" id="KW-0804">Transcription</keyword>
<comment type="subcellular location">
    <subcellularLocation>
        <location evidence="1 8">Nucleus</location>
    </subcellularLocation>
</comment>
<name>A0AAV9AQT1_ACOGR</name>
<sequence>MQSEPDSANMAGPDPTHSTISSHQPWWGYNNGQSRADVATGGGSDVGKDGQNTGTTQADGSYGLENQQPQHAASDTPLVMAEYLMPHTQLELGHAIACAPVPYGDPYYNGMVAAYGTQALVHPNLLRVQHTRVPLPPEMAEEPVFVNAKQYHGILRRRQSRAKAELEKKSIKVRKPYLHESRHQHAMKRERGCGGRFLNRKKADVAIQ</sequence>
<dbReference type="InterPro" id="IPR018362">
    <property type="entry name" value="CCAAT-binding_factor_CS"/>
</dbReference>
<dbReference type="Proteomes" id="UP001179952">
    <property type="component" value="Unassembled WGS sequence"/>
</dbReference>